<name>A0A843X0M0_COLES</name>
<reference evidence="1" key="1">
    <citation type="submission" date="2017-07" db="EMBL/GenBank/DDBJ databases">
        <title>Taro Niue Genome Assembly and Annotation.</title>
        <authorList>
            <person name="Atibalentja N."/>
            <person name="Keating K."/>
            <person name="Fields C.J."/>
        </authorList>
    </citation>
    <scope>NUCLEOTIDE SEQUENCE</scope>
    <source>
        <strain evidence="1">Niue_2</strain>
        <tissue evidence="1">Leaf</tissue>
    </source>
</reference>
<keyword evidence="2" id="KW-1185">Reference proteome</keyword>
<dbReference type="AlphaFoldDB" id="A0A843X0M0"/>
<evidence type="ECO:0000313" key="1">
    <source>
        <dbReference type="EMBL" id="MQM10505.1"/>
    </source>
</evidence>
<evidence type="ECO:0000313" key="2">
    <source>
        <dbReference type="Proteomes" id="UP000652761"/>
    </source>
</evidence>
<protein>
    <submittedName>
        <fullName evidence="1">Uncharacterized protein</fullName>
    </submittedName>
</protein>
<proteinExistence type="predicted"/>
<dbReference type="EMBL" id="NMUH01004688">
    <property type="protein sequence ID" value="MQM10505.1"/>
    <property type="molecule type" value="Genomic_DNA"/>
</dbReference>
<gene>
    <name evidence="1" type="ORF">Taro_043399</name>
</gene>
<accession>A0A843X0M0</accession>
<organism evidence="1 2">
    <name type="scientific">Colocasia esculenta</name>
    <name type="common">Wild taro</name>
    <name type="synonym">Arum esculentum</name>
    <dbReference type="NCBI Taxonomy" id="4460"/>
    <lineage>
        <taxon>Eukaryota</taxon>
        <taxon>Viridiplantae</taxon>
        <taxon>Streptophyta</taxon>
        <taxon>Embryophyta</taxon>
        <taxon>Tracheophyta</taxon>
        <taxon>Spermatophyta</taxon>
        <taxon>Magnoliopsida</taxon>
        <taxon>Liliopsida</taxon>
        <taxon>Araceae</taxon>
        <taxon>Aroideae</taxon>
        <taxon>Colocasieae</taxon>
        <taxon>Colocasia</taxon>
    </lineage>
</organism>
<sequence>MADSGACRLPGRARGFRKADLALLDKKARRSHQHGIIVMKAWIASGFFWEPLIGLLGEFLSRSWSPRDVLAVPVVAGLTGQLNLACYIL</sequence>
<comment type="caution">
    <text evidence="1">The sequence shown here is derived from an EMBL/GenBank/DDBJ whole genome shotgun (WGS) entry which is preliminary data.</text>
</comment>
<dbReference type="Proteomes" id="UP000652761">
    <property type="component" value="Unassembled WGS sequence"/>
</dbReference>